<dbReference type="OrthoDB" id="5874059at2759"/>
<dbReference type="InterPro" id="IPR001873">
    <property type="entry name" value="ENaC"/>
</dbReference>
<dbReference type="GO" id="GO:0015280">
    <property type="term" value="F:ligand-gated sodium channel activity"/>
    <property type="evidence" value="ECO:0007669"/>
    <property type="project" value="TreeGrafter"/>
</dbReference>
<evidence type="ECO:0000256" key="6">
    <source>
        <dbReference type="ARBA" id="ARBA00022989"/>
    </source>
</evidence>
<comment type="subcellular location">
    <subcellularLocation>
        <location evidence="1">Membrane</location>
        <topology evidence="1">Multi-pass membrane protein</topology>
    </subcellularLocation>
</comment>
<evidence type="ECO:0000313" key="14">
    <source>
        <dbReference type="EMBL" id="EDW02981.1"/>
    </source>
</evidence>
<evidence type="ECO:0000256" key="13">
    <source>
        <dbReference type="SAM" id="Phobius"/>
    </source>
</evidence>
<evidence type="ECO:0000256" key="3">
    <source>
        <dbReference type="ARBA" id="ARBA00022448"/>
    </source>
</evidence>
<protein>
    <submittedName>
        <fullName evidence="14">GH10745</fullName>
    </submittedName>
</protein>
<dbReference type="InParanoid" id="B4JBP6"/>
<keyword evidence="4 12" id="KW-0894">Sodium channel</keyword>
<dbReference type="FunCoup" id="B4JBP6">
    <property type="interactions" value="39"/>
</dbReference>
<dbReference type="Gene3D" id="2.60.470.10">
    <property type="entry name" value="Acid-sensing ion channels like domains"/>
    <property type="match status" value="1"/>
</dbReference>
<proteinExistence type="inferred from homology"/>
<dbReference type="OMA" id="LRYCNCT"/>
<name>B4JBP6_DROGR</name>
<dbReference type="AlphaFoldDB" id="B4JBP6"/>
<dbReference type="HOGENOM" id="CLU_024950_3_1_1"/>
<evidence type="ECO:0000256" key="8">
    <source>
        <dbReference type="ARBA" id="ARBA00023065"/>
    </source>
</evidence>
<dbReference type="Pfam" id="PF00858">
    <property type="entry name" value="ASC"/>
    <property type="match status" value="1"/>
</dbReference>
<keyword evidence="5 12" id="KW-0812">Transmembrane</keyword>
<evidence type="ECO:0000313" key="15">
    <source>
        <dbReference type="Proteomes" id="UP000001070"/>
    </source>
</evidence>
<evidence type="ECO:0000256" key="9">
    <source>
        <dbReference type="ARBA" id="ARBA00023136"/>
    </source>
</evidence>
<evidence type="ECO:0000256" key="5">
    <source>
        <dbReference type="ARBA" id="ARBA00022692"/>
    </source>
</evidence>
<dbReference type="PANTHER" id="PTHR11690">
    <property type="entry name" value="AMILORIDE-SENSITIVE SODIUM CHANNEL-RELATED"/>
    <property type="match status" value="1"/>
</dbReference>
<gene>
    <name evidence="14" type="primary">Dgri\GH10745</name>
    <name evidence="14" type="ORF">Dgri_GH10745</name>
</gene>
<dbReference type="Proteomes" id="UP000001070">
    <property type="component" value="Unassembled WGS sequence"/>
</dbReference>
<keyword evidence="11 12" id="KW-0407">Ion channel</keyword>
<keyword evidence="3 12" id="KW-0813">Transport</keyword>
<dbReference type="eggNOG" id="KOG4294">
    <property type="taxonomic scope" value="Eukaryota"/>
</dbReference>
<organism evidence="15">
    <name type="scientific">Drosophila grimshawi</name>
    <name type="common">Hawaiian fruit fly</name>
    <name type="synonym">Idiomyia grimshawi</name>
    <dbReference type="NCBI Taxonomy" id="7222"/>
    <lineage>
        <taxon>Eukaryota</taxon>
        <taxon>Metazoa</taxon>
        <taxon>Ecdysozoa</taxon>
        <taxon>Arthropoda</taxon>
        <taxon>Hexapoda</taxon>
        <taxon>Insecta</taxon>
        <taxon>Pterygota</taxon>
        <taxon>Neoptera</taxon>
        <taxon>Endopterygota</taxon>
        <taxon>Diptera</taxon>
        <taxon>Brachycera</taxon>
        <taxon>Muscomorpha</taxon>
        <taxon>Ephydroidea</taxon>
        <taxon>Drosophilidae</taxon>
        <taxon>Drosophila</taxon>
        <taxon>Hawaiian Drosophila</taxon>
    </lineage>
</organism>
<evidence type="ECO:0000256" key="12">
    <source>
        <dbReference type="RuleBase" id="RU000679"/>
    </source>
</evidence>
<dbReference type="PROSITE" id="PS01206">
    <property type="entry name" value="ASC"/>
    <property type="match status" value="1"/>
</dbReference>
<feature type="transmembrane region" description="Helical" evidence="13">
    <location>
        <begin position="60"/>
        <end position="80"/>
    </location>
</feature>
<keyword evidence="7" id="KW-0915">Sodium</keyword>
<keyword evidence="15" id="KW-1185">Reference proteome</keyword>
<keyword evidence="9 13" id="KW-0472">Membrane</keyword>
<dbReference type="PhylomeDB" id="B4JBP6"/>
<comment type="similarity">
    <text evidence="2 12">Belongs to the amiloride-sensitive sodium channel (TC 1.A.6) family.</text>
</comment>
<keyword evidence="6 13" id="KW-1133">Transmembrane helix</keyword>
<evidence type="ECO:0000256" key="4">
    <source>
        <dbReference type="ARBA" id="ARBA00022461"/>
    </source>
</evidence>
<accession>B4JBP6</accession>
<keyword evidence="10 12" id="KW-0739">Sodium transport</keyword>
<evidence type="ECO:0000256" key="1">
    <source>
        <dbReference type="ARBA" id="ARBA00004141"/>
    </source>
</evidence>
<evidence type="ECO:0000256" key="2">
    <source>
        <dbReference type="ARBA" id="ARBA00007193"/>
    </source>
</evidence>
<evidence type="ECO:0000256" key="10">
    <source>
        <dbReference type="ARBA" id="ARBA00023201"/>
    </source>
</evidence>
<dbReference type="InterPro" id="IPR020903">
    <property type="entry name" value="ENaC_CS"/>
</dbReference>
<dbReference type="PANTHER" id="PTHR11690:SF288">
    <property type="entry name" value="AMILORIDE-SENSITIVE NA+ CHANNEL-RELATED"/>
    <property type="match status" value="1"/>
</dbReference>
<keyword evidence="8 12" id="KW-0406">Ion transport</keyword>
<dbReference type="GO" id="GO:0005886">
    <property type="term" value="C:plasma membrane"/>
    <property type="evidence" value="ECO:0007669"/>
    <property type="project" value="TreeGrafter"/>
</dbReference>
<evidence type="ECO:0000256" key="7">
    <source>
        <dbReference type="ARBA" id="ARBA00023053"/>
    </source>
</evidence>
<sequence length="456" mass="53760">MHIRQVRKVKRNRLPIRVWQEYQQPSSEAALMQLLRPYNGSHIHGFYQLLWPKMRRRMRLLWTLALLSAFTVLIYISYLLGERYHLKQFHTLIADSHWPIQNIAFPVLIVCNKNRLNWSRLPEVSRRYNISAAQQPLFERVLTAYDALTTTRFDVFETLHDQPLETINHLNFTQIVSELSWRCDEMLRDCSWHTQYRNCCELFRPRRLPQGPCLAFNEEEQRASAETGRSTGLIVRLLLNEERHAPGNRETKGFVVDIVEPGNWYSFPISLMPYTDTDIGLSAVYHFYDEDTFSMSSQQRQCLLDYEHEGHHFQTLKGYKYRMENCLAECQQRHMLRYCNCTLDLFYPPSDHVACQLKDVLCLAAHNHLFQNVGQTGEESYVIQNGTGIICDCVYNCKSLTLITDERQVLSGLWQVDNGSLRITNRSMLLNFYYNQNIILVYRTSLIYSWMDLIGR</sequence>
<dbReference type="EMBL" id="CH916368">
    <property type="protein sequence ID" value="EDW02981.1"/>
    <property type="molecule type" value="Genomic_DNA"/>
</dbReference>
<evidence type="ECO:0000256" key="11">
    <source>
        <dbReference type="ARBA" id="ARBA00023303"/>
    </source>
</evidence>
<reference evidence="14 15" key="1">
    <citation type="journal article" date="2007" name="Nature">
        <title>Evolution of genes and genomes on the Drosophila phylogeny.</title>
        <authorList>
            <consortium name="Drosophila 12 Genomes Consortium"/>
            <person name="Clark A.G."/>
            <person name="Eisen M.B."/>
            <person name="Smith D.R."/>
            <person name="Bergman C.M."/>
            <person name="Oliver B."/>
            <person name="Markow T.A."/>
            <person name="Kaufman T.C."/>
            <person name="Kellis M."/>
            <person name="Gelbart W."/>
            <person name="Iyer V.N."/>
            <person name="Pollard D.A."/>
            <person name="Sackton T.B."/>
            <person name="Larracuente A.M."/>
            <person name="Singh N.D."/>
            <person name="Abad J.P."/>
            <person name="Abt D.N."/>
            <person name="Adryan B."/>
            <person name="Aguade M."/>
            <person name="Akashi H."/>
            <person name="Anderson W.W."/>
            <person name="Aquadro C.F."/>
            <person name="Ardell D.H."/>
            <person name="Arguello R."/>
            <person name="Artieri C.G."/>
            <person name="Barbash D.A."/>
            <person name="Barker D."/>
            <person name="Barsanti P."/>
            <person name="Batterham P."/>
            <person name="Batzoglou S."/>
            <person name="Begun D."/>
            <person name="Bhutkar A."/>
            <person name="Blanco E."/>
            <person name="Bosak S.A."/>
            <person name="Bradley R.K."/>
            <person name="Brand A.D."/>
            <person name="Brent M.R."/>
            <person name="Brooks A.N."/>
            <person name="Brown R.H."/>
            <person name="Butlin R.K."/>
            <person name="Caggese C."/>
            <person name="Calvi B.R."/>
            <person name="Bernardo de Carvalho A."/>
            <person name="Caspi A."/>
            <person name="Castrezana S."/>
            <person name="Celniker S.E."/>
            <person name="Chang J.L."/>
            <person name="Chapple C."/>
            <person name="Chatterji S."/>
            <person name="Chinwalla A."/>
            <person name="Civetta A."/>
            <person name="Clifton S.W."/>
            <person name="Comeron J.M."/>
            <person name="Costello J.C."/>
            <person name="Coyne J.A."/>
            <person name="Daub J."/>
            <person name="David R.G."/>
            <person name="Delcher A.L."/>
            <person name="Delehaunty K."/>
            <person name="Do C.B."/>
            <person name="Ebling H."/>
            <person name="Edwards K."/>
            <person name="Eickbush T."/>
            <person name="Evans J.D."/>
            <person name="Filipski A."/>
            <person name="Findeiss S."/>
            <person name="Freyhult E."/>
            <person name="Fulton L."/>
            <person name="Fulton R."/>
            <person name="Garcia A.C."/>
            <person name="Gardiner A."/>
            <person name="Garfield D.A."/>
            <person name="Garvin B.E."/>
            <person name="Gibson G."/>
            <person name="Gilbert D."/>
            <person name="Gnerre S."/>
            <person name="Godfrey J."/>
            <person name="Good R."/>
            <person name="Gotea V."/>
            <person name="Gravely B."/>
            <person name="Greenberg A.J."/>
            <person name="Griffiths-Jones S."/>
            <person name="Gross S."/>
            <person name="Guigo R."/>
            <person name="Gustafson E.A."/>
            <person name="Haerty W."/>
            <person name="Hahn M.W."/>
            <person name="Halligan D.L."/>
            <person name="Halpern A.L."/>
            <person name="Halter G.M."/>
            <person name="Han M.V."/>
            <person name="Heger A."/>
            <person name="Hillier L."/>
            <person name="Hinrichs A.S."/>
            <person name="Holmes I."/>
            <person name="Hoskins R.A."/>
            <person name="Hubisz M.J."/>
            <person name="Hultmark D."/>
            <person name="Huntley M.A."/>
            <person name="Jaffe D.B."/>
            <person name="Jagadeeshan S."/>
            <person name="Jeck W.R."/>
            <person name="Johnson J."/>
            <person name="Jones C.D."/>
            <person name="Jordan W.C."/>
            <person name="Karpen G.H."/>
            <person name="Kataoka E."/>
            <person name="Keightley P.D."/>
            <person name="Kheradpour P."/>
            <person name="Kirkness E.F."/>
            <person name="Koerich L.B."/>
            <person name="Kristiansen K."/>
            <person name="Kudrna D."/>
            <person name="Kulathinal R.J."/>
            <person name="Kumar S."/>
            <person name="Kwok R."/>
            <person name="Lander E."/>
            <person name="Langley C.H."/>
            <person name="Lapoint R."/>
            <person name="Lazzaro B.P."/>
            <person name="Lee S.J."/>
            <person name="Levesque L."/>
            <person name="Li R."/>
            <person name="Lin C.F."/>
            <person name="Lin M.F."/>
            <person name="Lindblad-Toh K."/>
            <person name="Llopart A."/>
            <person name="Long M."/>
            <person name="Low L."/>
            <person name="Lozovsky E."/>
            <person name="Lu J."/>
            <person name="Luo M."/>
            <person name="Machado C.A."/>
            <person name="Makalowski W."/>
            <person name="Marzo M."/>
            <person name="Matsuda M."/>
            <person name="Matzkin L."/>
            <person name="McAllister B."/>
            <person name="McBride C.S."/>
            <person name="McKernan B."/>
            <person name="McKernan K."/>
            <person name="Mendez-Lago M."/>
            <person name="Minx P."/>
            <person name="Mollenhauer M.U."/>
            <person name="Montooth K."/>
            <person name="Mount S.M."/>
            <person name="Mu X."/>
            <person name="Myers E."/>
            <person name="Negre B."/>
            <person name="Newfeld S."/>
            <person name="Nielsen R."/>
            <person name="Noor M.A."/>
            <person name="O'Grady P."/>
            <person name="Pachter L."/>
            <person name="Papaceit M."/>
            <person name="Parisi M.J."/>
            <person name="Parisi M."/>
            <person name="Parts L."/>
            <person name="Pedersen J.S."/>
            <person name="Pesole G."/>
            <person name="Phillippy A.M."/>
            <person name="Ponting C.P."/>
            <person name="Pop M."/>
            <person name="Porcelli D."/>
            <person name="Powell J.R."/>
            <person name="Prohaska S."/>
            <person name="Pruitt K."/>
            <person name="Puig M."/>
            <person name="Quesneville H."/>
            <person name="Ram K.R."/>
            <person name="Rand D."/>
            <person name="Rasmussen M.D."/>
            <person name="Reed L.K."/>
            <person name="Reenan R."/>
            <person name="Reily A."/>
            <person name="Remington K.A."/>
            <person name="Rieger T.T."/>
            <person name="Ritchie M.G."/>
            <person name="Robin C."/>
            <person name="Rogers Y.H."/>
            <person name="Rohde C."/>
            <person name="Rozas J."/>
            <person name="Rubenfield M.J."/>
            <person name="Ruiz A."/>
            <person name="Russo S."/>
            <person name="Salzberg S.L."/>
            <person name="Sanchez-Gracia A."/>
            <person name="Saranga D.J."/>
            <person name="Sato H."/>
            <person name="Schaeffer S.W."/>
            <person name="Schatz M.C."/>
            <person name="Schlenke T."/>
            <person name="Schwartz R."/>
            <person name="Segarra C."/>
            <person name="Singh R.S."/>
            <person name="Sirot L."/>
            <person name="Sirota M."/>
            <person name="Sisneros N.B."/>
            <person name="Smith C.D."/>
            <person name="Smith T.F."/>
            <person name="Spieth J."/>
            <person name="Stage D.E."/>
            <person name="Stark A."/>
            <person name="Stephan W."/>
            <person name="Strausberg R.L."/>
            <person name="Strempel S."/>
            <person name="Sturgill D."/>
            <person name="Sutton G."/>
            <person name="Sutton G.G."/>
            <person name="Tao W."/>
            <person name="Teichmann S."/>
            <person name="Tobari Y.N."/>
            <person name="Tomimura Y."/>
            <person name="Tsolas J.M."/>
            <person name="Valente V.L."/>
            <person name="Venter E."/>
            <person name="Venter J.C."/>
            <person name="Vicario S."/>
            <person name="Vieira F.G."/>
            <person name="Vilella A.J."/>
            <person name="Villasante A."/>
            <person name="Walenz B."/>
            <person name="Wang J."/>
            <person name="Wasserman M."/>
            <person name="Watts T."/>
            <person name="Wilson D."/>
            <person name="Wilson R.K."/>
            <person name="Wing R.A."/>
            <person name="Wolfner M.F."/>
            <person name="Wong A."/>
            <person name="Wong G.K."/>
            <person name="Wu C.I."/>
            <person name="Wu G."/>
            <person name="Yamamoto D."/>
            <person name="Yang H.P."/>
            <person name="Yang S.P."/>
            <person name="Yorke J.A."/>
            <person name="Yoshida K."/>
            <person name="Zdobnov E."/>
            <person name="Zhang P."/>
            <person name="Zhang Y."/>
            <person name="Zimin A.V."/>
            <person name="Baldwin J."/>
            <person name="Abdouelleil A."/>
            <person name="Abdulkadir J."/>
            <person name="Abebe A."/>
            <person name="Abera B."/>
            <person name="Abreu J."/>
            <person name="Acer S.C."/>
            <person name="Aftuck L."/>
            <person name="Alexander A."/>
            <person name="An P."/>
            <person name="Anderson E."/>
            <person name="Anderson S."/>
            <person name="Arachi H."/>
            <person name="Azer M."/>
            <person name="Bachantsang P."/>
            <person name="Barry A."/>
            <person name="Bayul T."/>
            <person name="Berlin A."/>
            <person name="Bessette D."/>
            <person name="Bloom T."/>
            <person name="Blye J."/>
            <person name="Boguslavskiy L."/>
            <person name="Bonnet C."/>
            <person name="Boukhgalter B."/>
            <person name="Bourzgui I."/>
            <person name="Brown A."/>
            <person name="Cahill P."/>
            <person name="Channer S."/>
            <person name="Cheshatsang Y."/>
            <person name="Chuda L."/>
            <person name="Citroen M."/>
            <person name="Collymore A."/>
            <person name="Cooke P."/>
            <person name="Costello M."/>
            <person name="D'Aco K."/>
            <person name="Daza R."/>
            <person name="De Haan G."/>
            <person name="DeGray S."/>
            <person name="DeMaso C."/>
            <person name="Dhargay N."/>
            <person name="Dooley K."/>
            <person name="Dooley E."/>
            <person name="Doricent M."/>
            <person name="Dorje P."/>
            <person name="Dorjee K."/>
            <person name="Dupes A."/>
            <person name="Elong R."/>
            <person name="Falk J."/>
            <person name="Farina A."/>
            <person name="Faro S."/>
            <person name="Ferguson D."/>
            <person name="Fisher S."/>
            <person name="Foley C.D."/>
            <person name="Franke A."/>
            <person name="Friedrich D."/>
            <person name="Gadbois L."/>
            <person name="Gearin G."/>
            <person name="Gearin C.R."/>
            <person name="Giannoukos G."/>
            <person name="Goode T."/>
            <person name="Graham J."/>
            <person name="Grandbois E."/>
            <person name="Grewal S."/>
            <person name="Gyaltsen K."/>
            <person name="Hafez N."/>
            <person name="Hagos B."/>
            <person name="Hall J."/>
            <person name="Henson C."/>
            <person name="Hollinger A."/>
            <person name="Honan T."/>
            <person name="Huard M.D."/>
            <person name="Hughes L."/>
            <person name="Hurhula B."/>
            <person name="Husby M.E."/>
            <person name="Kamat A."/>
            <person name="Kanga B."/>
            <person name="Kashin S."/>
            <person name="Khazanovich D."/>
            <person name="Kisner P."/>
            <person name="Lance K."/>
            <person name="Lara M."/>
            <person name="Lee W."/>
            <person name="Lennon N."/>
            <person name="Letendre F."/>
            <person name="LeVine R."/>
            <person name="Lipovsky A."/>
            <person name="Liu X."/>
            <person name="Liu J."/>
            <person name="Liu S."/>
            <person name="Lokyitsang T."/>
            <person name="Lokyitsang Y."/>
            <person name="Lubonja R."/>
            <person name="Lui A."/>
            <person name="MacDonald P."/>
            <person name="Magnisalis V."/>
            <person name="Maru K."/>
            <person name="Matthews C."/>
            <person name="McCusker W."/>
            <person name="McDonough S."/>
            <person name="Mehta T."/>
            <person name="Meldrim J."/>
            <person name="Meneus L."/>
            <person name="Mihai O."/>
            <person name="Mihalev A."/>
            <person name="Mihova T."/>
            <person name="Mittelman R."/>
            <person name="Mlenga V."/>
            <person name="Montmayeur A."/>
            <person name="Mulrain L."/>
            <person name="Navidi A."/>
            <person name="Naylor J."/>
            <person name="Negash T."/>
            <person name="Nguyen T."/>
            <person name="Nguyen N."/>
            <person name="Nicol R."/>
            <person name="Norbu C."/>
            <person name="Norbu N."/>
            <person name="Novod N."/>
            <person name="O'Neill B."/>
            <person name="Osman S."/>
            <person name="Markiewicz E."/>
            <person name="Oyono O.L."/>
            <person name="Patti C."/>
            <person name="Phunkhang P."/>
            <person name="Pierre F."/>
            <person name="Priest M."/>
            <person name="Raghuraman S."/>
            <person name="Rege F."/>
            <person name="Reyes R."/>
            <person name="Rise C."/>
            <person name="Rogov P."/>
            <person name="Ross K."/>
            <person name="Ryan E."/>
            <person name="Settipalli S."/>
            <person name="Shea T."/>
            <person name="Sherpa N."/>
            <person name="Shi L."/>
            <person name="Shih D."/>
            <person name="Sparrow T."/>
            <person name="Spaulding J."/>
            <person name="Stalker J."/>
            <person name="Stange-Thomann N."/>
            <person name="Stavropoulos S."/>
            <person name="Stone C."/>
            <person name="Strader C."/>
            <person name="Tesfaye S."/>
            <person name="Thomson T."/>
            <person name="Thoulutsang Y."/>
            <person name="Thoulutsang D."/>
            <person name="Topham K."/>
            <person name="Topping I."/>
            <person name="Tsamla T."/>
            <person name="Vassiliev H."/>
            <person name="Vo A."/>
            <person name="Wangchuk T."/>
            <person name="Wangdi T."/>
            <person name="Weiand M."/>
            <person name="Wilkinson J."/>
            <person name="Wilson A."/>
            <person name="Yadav S."/>
            <person name="Young G."/>
            <person name="Yu Q."/>
            <person name="Zembek L."/>
            <person name="Zhong D."/>
            <person name="Zimmer A."/>
            <person name="Zwirko Z."/>
            <person name="Jaffe D.B."/>
            <person name="Alvarez P."/>
            <person name="Brockman W."/>
            <person name="Butler J."/>
            <person name="Chin C."/>
            <person name="Gnerre S."/>
            <person name="Grabherr M."/>
            <person name="Kleber M."/>
            <person name="Mauceli E."/>
            <person name="MacCallum I."/>
        </authorList>
    </citation>
    <scope>NUCLEOTIDE SEQUENCE [LARGE SCALE GENOMIC DNA]</scope>
    <source>
        <strain evidence="15">Tucson 15287-2541.00</strain>
    </source>
</reference>